<dbReference type="EMBL" id="AACZ04050840">
    <property type="status" value="NOT_ANNOTATED_CDS"/>
    <property type="molecule type" value="Genomic_DNA"/>
</dbReference>
<accession>A0A2I3S3K0</accession>
<dbReference type="InParanoid" id="A0A2I3S3K0"/>
<reference evidence="1 2" key="1">
    <citation type="journal article" date="2005" name="Nature">
        <title>Initial sequence of the chimpanzee genome and comparison with the human genome.</title>
        <authorList>
            <consortium name="Chimpanzee sequencing and analysis consortium"/>
        </authorList>
    </citation>
    <scope>NUCLEOTIDE SEQUENCE [LARGE SCALE GENOMIC DNA]</scope>
</reference>
<name>A0A2I3S3K0_PANTR</name>
<evidence type="ECO:0000313" key="2">
    <source>
        <dbReference type="Proteomes" id="UP000002277"/>
    </source>
</evidence>
<dbReference type="Ensembl" id="ENSPTRT00000099753.1">
    <property type="protein sequence ID" value="ENSPTRP00000071582.1"/>
    <property type="gene ID" value="ENSPTRG00000047623.1"/>
</dbReference>
<dbReference type="OMA" id="GLLCTFW"/>
<sequence>MDLHHSVQPESLLLSTASFSFSLIIPFNSNEMTWPAHENTEMGPQLVISGVPRGTLVVVLGAAVLSVKNFQEFLISCFHQDSHNLLLLPLSSGFVPEHIIRKAAIITAYLPPAPLHKHPPSPHCAKQ</sequence>
<organism evidence="1 2">
    <name type="scientific">Pan troglodytes</name>
    <name type="common">Chimpanzee</name>
    <dbReference type="NCBI Taxonomy" id="9598"/>
    <lineage>
        <taxon>Eukaryota</taxon>
        <taxon>Metazoa</taxon>
        <taxon>Chordata</taxon>
        <taxon>Craniata</taxon>
        <taxon>Vertebrata</taxon>
        <taxon>Euteleostomi</taxon>
        <taxon>Mammalia</taxon>
        <taxon>Eutheria</taxon>
        <taxon>Euarchontoglires</taxon>
        <taxon>Primates</taxon>
        <taxon>Haplorrhini</taxon>
        <taxon>Catarrhini</taxon>
        <taxon>Hominidae</taxon>
        <taxon>Pan</taxon>
    </lineage>
</organism>
<keyword evidence="2" id="KW-1185">Reference proteome</keyword>
<protein>
    <submittedName>
        <fullName evidence="1">Uncharacterized protein</fullName>
    </submittedName>
</protein>
<dbReference type="Proteomes" id="UP000002277">
    <property type="component" value="Chromosome 1"/>
</dbReference>
<reference evidence="1" key="2">
    <citation type="submission" date="2025-08" db="UniProtKB">
        <authorList>
            <consortium name="Ensembl"/>
        </authorList>
    </citation>
    <scope>IDENTIFICATION</scope>
</reference>
<reference evidence="1" key="3">
    <citation type="submission" date="2025-09" db="UniProtKB">
        <authorList>
            <consortium name="Ensembl"/>
        </authorList>
    </citation>
    <scope>IDENTIFICATION</scope>
</reference>
<dbReference type="GeneTree" id="ENSGT00550000076485"/>
<evidence type="ECO:0000313" key="1">
    <source>
        <dbReference type="Ensembl" id="ENSPTRP00000071582.1"/>
    </source>
</evidence>
<dbReference type="AlphaFoldDB" id="A0A2I3S3K0"/>
<proteinExistence type="predicted"/>